<organism evidence="1 2">
    <name type="scientific">Coptis chinensis</name>
    <dbReference type="NCBI Taxonomy" id="261450"/>
    <lineage>
        <taxon>Eukaryota</taxon>
        <taxon>Viridiplantae</taxon>
        <taxon>Streptophyta</taxon>
        <taxon>Embryophyta</taxon>
        <taxon>Tracheophyta</taxon>
        <taxon>Spermatophyta</taxon>
        <taxon>Magnoliopsida</taxon>
        <taxon>Ranunculales</taxon>
        <taxon>Ranunculaceae</taxon>
        <taxon>Coptidoideae</taxon>
        <taxon>Coptis</taxon>
    </lineage>
</organism>
<dbReference type="EMBL" id="JADFTS010000009">
    <property type="protein sequence ID" value="KAF9590336.1"/>
    <property type="molecule type" value="Genomic_DNA"/>
</dbReference>
<evidence type="ECO:0000313" key="2">
    <source>
        <dbReference type="Proteomes" id="UP000631114"/>
    </source>
</evidence>
<proteinExistence type="predicted"/>
<sequence length="112" mass="13110">MAIEEYVRVSELTEKTLKCKVKVHVSRRWTVGSKDSQDKYKRFDVVLIDEQGIFRSSPEIPLYKFDFVEFDNVRLLSKANTNLKDKCFLNSTSTTQIYVNLDIPEVSDLQNR</sequence>
<comment type="caution">
    <text evidence="1">The sequence shown here is derived from an EMBL/GenBank/DDBJ whole genome shotgun (WGS) entry which is preliminary data.</text>
</comment>
<dbReference type="SUPFAM" id="SSF50249">
    <property type="entry name" value="Nucleic acid-binding proteins"/>
    <property type="match status" value="1"/>
</dbReference>
<dbReference type="OrthoDB" id="1744497at2759"/>
<name>A0A835LK72_9MAGN</name>
<dbReference type="InterPro" id="IPR012340">
    <property type="entry name" value="NA-bd_OB-fold"/>
</dbReference>
<evidence type="ECO:0008006" key="3">
    <source>
        <dbReference type="Google" id="ProtNLM"/>
    </source>
</evidence>
<evidence type="ECO:0000313" key="1">
    <source>
        <dbReference type="EMBL" id="KAF9590336.1"/>
    </source>
</evidence>
<keyword evidence="2" id="KW-1185">Reference proteome</keyword>
<gene>
    <name evidence="1" type="ORF">IFM89_033862</name>
</gene>
<accession>A0A835LK72</accession>
<dbReference type="AlphaFoldDB" id="A0A835LK72"/>
<protein>
    <recommendedName>
        <fullName evidence="3">DUF223 domain-containing protein</fullName>
    </recommendedName>
</protein>
<dbReference type="Proteomes" id="UP000631114">
    <property type="component" value="Unassembled WGS sequence"/>
</dbReference>
<reference evidence="1 2" key="1">
    <citation type="submission" date="2020-10" db="EMBL/GenBank/DDBJ databases">
        <title>The Coptis chinensis genome and diversification of protoberbering-type alkaloids.</title>
        <authorList>
            <person name="Wang B."/>
            <person name="Shu S."/>
            <person name="Song C."/>
            <person name="Liu Y."/>
        </authorList>
    </citation>
    <scope>NUCLEOTIDE SEQUENCE [LARGE SCALE GENOMIC DNA]</scope>
    <source>
        <strain evidence="1">HL-2020</strain>
        <tissue evidence="1">Leaf</tissue>
    </source>
</reference>